<dbReference type="AlphaFoldDB" id="A0AAN6JII4"/>
<evidence type="ECO:0000313" key="1">
    <source>
        <dbReference type="EMBL" id="KAK0524095.1"/>
    </source>
</evidence>
<dbReference type="Gene3D" id="2.40.128.20">
    <property type="match status" value="1"/>
</dbReference>
<proteinExistence type="predicted"/>
<reference evidence="1" key="1">
    <citation type="journal article" date="2023" name="PhytoFront">
        <title>Draft Genome Resources of Seven Strains of Tilletia horrida, Causal Agent of Kernel Smut of Rice.</title>
        <authorList>
            <person name="Khanal S."/>
            <person name="Antony Babu S."/>
            <person name="Zhou X.G."/>
        </authorList>
    </citation>
    <scope>NUCLEOTIDE SEQUENCE</scope>
    <source>
        <strain evidence="1">TX3</strain>
    </source>
</reference>
<comment type="caution">
    <text evidence="1">The sequence shown here is derived from an EMBL/GenBank/DDBJ whole genome shotgun (WGS) entry which is preliminary data.</text>
</comment>
<keyword evidence="2" id="KW-1185">Reference proteome</keyword>
<gene>
    <name evidence="1" type="ORF">OC842_005937</name>
</gene>
<protein>
    <submittedName>
        <fullName evidence="1">Uncharacterized protein</fullName>
    </submittedName>
</protein>
<dbReference type="Proteomes" id="UP001176521">
    <property type="component" value="Unassembled WGS sequence"/>
</dbReference>
<dbReference type="InterPro" id="IPR012674">
    <property type="entry name" value="Calycin"/>
</dbReference>
<evidence type="ECO:0000313" key="2">
    <source>
        <dbReference type="Proteomes" id="UP001176521"/>
    </source>
</evidence>
<sequence length="248" mass="26670">MYIDILARKIISRLFLATASPLLTGRSDDPLPIYPAGVGLALFDGATNCTFPAPAPYFDSSKFVGPNPSAPAVWYQIAASQQPFEAGCTCMYAKYALPASSSSSSSPAPSSSFQVENFCTRNGTVQSSVHGVALSTAPRYGSGTFQIQIEHAHQPPGGRCGPESPNLVVVKAYEEDEEIGGEGEKRYATVILGERNFDGFYLLSRERDWPRTKVNTYLKDVASLGFNLSQPYSLADQGPHCSEPEAAI</sequence>
<accession>A0AAN6JII4</accession>
<dbReference type="EMBL" id="JAPDMQ010000470">
    <property type="protein sequence ID" value="KAK0524095.1"/>
    <property type="molecule type" value="Genomic_DNA"/>
</dbReference>
<name>A0AAN6JII4_9BASI</name>
<dbReference type="SUPFAM" id="SSF50814">
    <property type="entry name" value="Lipocalins"/>
    <property type="match status" value="1"/>
</dbReference>
<organism evidence="1 2">
    <name type="scientific">Tilletia horrida</name>
    <dbReference type="NCBI Taxonomy" id="155126"/>
    <lineage>
        <taxon>Eukaryota</taxon>
        <taxon>Fungi</taxon>
        <taxon>Dikarya</taxon>
        <taxon>Basidiomycota</taxon>
        <taxon>Ustilaginomycotina</taxon>
        <taxon>Exobasidiomycetes</taxon>
        <taxon>Tilletiales</taxon>
        <taxon>Tilletiaceae</taxon>
        <taxon>Tilletia</taxon>
    </lineage>
</organism>